<dbReference type="SMART" id="SM00698">
    <property type="entry name" value="MORN"/>
    <property type="match status" value="3"/>
</dbReference>
<dbReference type="SUPFAM" id="SSF82185">
    <property type="entry name" value="Histone H3 K4-specific methyltransferase SET7/9 N-terminal domain"/>
    <property type="match status" value="1"/>
</dbReference>
<organism evidence="3 4">
    <name type="scientific">Trypanosoma rangeli</name>
    <dbReference type="NCBI Taxonomy" id="5698"/>
    <lineage>
        <taxon>Eukaryota</taxon>
        <taxon>Discoba</taxon>
        <taxon>Euglenozoa</taxon>
        <taxon>Kinetoplastea</taxon>
        <taxon>Metakinetoplastina</taxon>
        <taxon>Trypanosomatida</taxon>
        <taxon>Trypanosomatidae</taxon>
        <taxon>Trypanosoma</taxon>
        <taxon>Herpetosoma</taxon>
    </lineage>
</organism>
<sequence>MFTRRLLCPCTRRLPSGLLLSGTFNPRHPDFLLEGRATTPDGRVFCGRFDPEQGFPLSGSELEDDGDFYRGCFNTLWQRHGDGEAWLADGTYYKGRFSEDELVEGLVRIPNGTTETVFEGLLRDEAFVRGKLTQHDFTYEGEFRDNKPHGRGKLRFATGAEQEGTFFAGKLHGSGCKMKLDGGFVYLGEFLDGCIRRGQLFTPTYTYDGEFNEHGRAHGEGSQTYLANEPRLIFTGIWENGALVRGTCTDEYGAPVDWKDNHELQAKIFSEDGGDVAVAMNTYSSAKLKEADTLYKEMNQSYVKDAERARRETGKYPSKMSLGYEGGIQKEKEALERASREAIDDMQSARDSMEARNDDVNRLCARAVSEVTIPLNHNTARMQYARQDGAQQLAAQRVDEQFERFLKTFDRETDGNVSRHIIDGNSPWKSYTPKG</sequence>
<dbReference type="PANTHER" id="PTHR23084:SF227">
    <property type="entry name" value="PHOSPHATIDYLINOSITOL-4-PHOSPHATE 5-KINASE RELATED"/>
    <property type="match status" value="1"/>
</dbReference>
<dbReference type="GeneID" id="40330854"/>
<keyword evidence="1" id="KW-0677">Repeat</keyword>
<comment type="caution">
    <text evidence="3">The sequence shown here is derived from an EMBL/GenBank/DDBJ whole genome shotgun (WGS) entry which is preliminary data.</text>
</comment>
<dbReference type="Pfam" id="PF02493">
    <property type="entry name" value="MORN"/>
    <property type="match status" value="3"/>
</dbReference>
<proteinExistence type="predicted"/>
<name>A0A422N7V9_TRYRA</name>
<evidence type="ECO:0000313" key="3">
    <source>
        <dbReference type="EMBL" id="RNF01550.1"/>
    </source>
</evidence>
<protein>
    <submittedName>
        <fullName evidence="3">MORN-containing protein</fullName>
    </submittedName>
</protein>
<gene>
    <name evidence="3" type="ORF">TraAM80_06921</name>
</gene>
<accession>A0A422N7V9</accession>
<dbReference type="VEuPathDB" id="TriTrypDB:TRSC58_03203"/>
<dbReference type="Proteomes" id="UP000283634">
    <property type="component" value="Unassembled WGS sequence"/>
</dbReference>
<dbReference type="EMBL" id="MKGL01000269">
    <property type="protein sequence ID" value="RNF01550.1"/>
    <property type="molecule type" value="Genomic_DNA"/>
</dbReference>
<keyword evidence="2" id="KW-0175">Coiled coil</keyword>
<dbReference type="OrthoDB" id="437960at2759"/>
<dbReference type="OMA" id="IDGNAPW"/>
<dbReference type="PANTHER" id="PTHR23084">
    <property type="entry name" value="PHOSPHATIDYLINOSITOL-4-PHOSPHATE 5-KINASE RELATED"/>
    <property type="match status" value="1"/>
</dbReference>
<evidence type="ECO:0000256" key="2">
    <source>
        <dbReference type="SAM" id="Coils"/>
    </source>
</evidence>
<dbReference type="InterPro" id="IPR003409">
    <property type="entry name" value="MORN"/>
</dbReference>
<evidence type="ECO:0000256" key="1">
    <source>
        <dbReference type="ARBA" id="ARBA00022737"/>
    </source>
</evidence>
<keyword evidence="4" id="KW-1185">Reference proteome</keyword>
<dbReference type="Gene3D" id="2.20.110.10">
    <property type="entry name" value="Histone H3 K4-specific methyltransferase SET7/9 N-terminal domain"/>
    <property type="match status" value="1"/>
</dbReference>
<reference evidence="3 4" key="1">
    <citation type="journal article" date="2018" name="BMC Genomics">
        <title>Genomic comparison of Trypanosoma conorhini and Trypanosoma rangeli to Trypanosoma cruzi strains of high and low virulence.</title>
        <authorList>
            <person name="Bradwell K.R."/>
            <person name="Koparde V.N."/>
            <person name="Matveyev A.V."/>
            <person name="Serrano M.G."/>
            <person name="Alves J.M."/>
            <person name="Parikh H."/>
            <person name="Huang B."/>
            <person name="Lee V."/>
            <person name="Espinosa-Alvarez O."/>
            <person name="Ortiz P.A."/>
            <person name="Costa-Martins A.G."/>
            <person name="Teixeira M.M."/>
            <person name="Buck G.A."/>
        </authorList>
    </citation>
    <scope>NUCLEOTIDE SEQUENCE [LARGE SCALE GENOMIC DNA]</scope>
    <source>
        <strain evidence="3 4">AM80</strain>
    </source>
</reference>
<feature type="coiled-coil region" evidence="2">
    <location>
        <begin position="332"/>
        <end position="363"/>
    </location>
</feature>
<dbReference type="AlphaFoldDB" id="A0A422N7V9"/>
<evidence type="ECO:0000313" key="4">
    <source>
        <dbReference type="Proteomes" id="UP000283634"/>
    </source>
</evidence>
<dbReference type="RefSeq" id="XP_029236401.1">
    <property type="nucleotide sequence ID" value="XM_029383743.1"/>
</dbReference>